<dbReference type="Pfam" id="PF00079">
    <property type="entry name" value="Serpin"/>
    <property type="match status" value="1"/>
</dbReference>
<reference evidence="3 5" key="1">
    <citation type="journal article" date="2011" name="Nature">
        <title>The Medicago genome provides insight into the evolution of rhizobial symbioses.</title>
        <authorList>
            <person name="Young N.D."/>
            <person name="Debelle F."/>
            <person name="Oldroyd G.E."/>
            <person name="Geurts R."/>
            <person name="Cannon S.B."/>
            <person name="Udvardi M.K."/>
            <person name="Benedito V.A."/>
            <person name="Mayer K.F."/>
            <person name="Gouzy J."/>
            <person name="Schoof H."/>
            <person name="Van de Peer Y."/>
            <person name="Proost S."/>
            <person name="Cook D.R."/>
            <person name="Meyers B.C."/>
            <person name="Spannagl M."/>
            <person name="Cheung F."/>
            <person name="De Mita S."/>
            <person name="Krishnakumar V."/>
            <person name="Gundlach H."/>
            <person name="Zhou S."/>
            <person name="Mudge J."/>
            <person name="Bharti A.K."/>
            <person name="Murray J.D."/>
            <person name="Naoumkina M.A."/>
            <person name="Rosen B."/>
            <person name="Silverstein K.A."/>
            <person name="Tang H."/>
            <person name="Rombauts S."/>
            <person name="Zhao P.X."/>
            <person name="Zhou P."/>
            <person name="Barbe V."/>
            <person name="Bardou P."/>
            <person name="Bechner M."/>
            <person name="Bellec A."/>
            <person name="Berger A."/>
            <person name="Berges H."/>
            <person name="Bidwell S."/>
            <person name="Bisseling T."/>
            <person name="Choisne N."/>
            <person name="Couloux A."/>
            <person name="Denny R."/>
            <person name="Deshpande S."/>
            <person name="Dai X."/>
            <person name="Doyle J.J."/>
            <person name="Dudez A.M."/>
            <person name="Farmer A.D."/>
            <person name="Fouteau S."/>
            <person name="Franken C."/>
            <person name="Gibelin C."/>
            <person name="Gish J."/>
            <person name="Goldstein S."/>
            <person name="Gonzalez A.J."/>
            <person name="Green P.J."/>
            <person name="Hallab A."/>
            <person name="Hartog M."/>
            <person name="Hua A."/>
            <person name="Humphray S.J."/>
            <person name="Jeong D.H."/>
            <person name="Jing Y."/>
            <person name="Jocker A."/>
            <person name="Kenton S.M."/>
            <person name="Kim D.J."/>
            <person name="Klee K."/>
            <person name="Lai H."/>
            <person name="Lang C."/>
            <person name="Lin S."/>
            <person name="Macmil S.L."/>
            <person name="Magdelenat G."/>
            <person name="Matthews L."/>
            <person name="McCorrison J."/>
            <person name="Monaghan E.L."/>
            <person name="Mun J.H."/>
            <person name="Najar F.Z."/>
            <person name="Nicholson C."/>
            <person name="Noirot C."/>
            <person name="O'Bleness M."/>
            <person name="Paule C.R."/>
            <person name="Poulain J."/>
            <person name="Prion F."/>
            <person name="Qin B."/>
            <person name="Qu C."/>
            <person name="Retzel E.F."/>
            <person name="Riddle C."/>
            <person name="Sallet E."/>
            <person name="Samain S."/>
            <person name="Samson N."/>
            <person name="Sanders I."/>
            <person name="Saurat O."/>
            <person name="Scarpelli C."/>
            <person name="Schiex T."/>
            <person name="Segurens B."/>
            <person name="Severin A.J."/>
            <person name="Sherrier D.J."/>
            <person name="Shi R."/>
            <person name="Sims S."/>
            <person name="Singer S.R."/>
            <person name="Sinharoy S."/>
            <person name="Sterck L."/>
            <person name="Viollet A."/>
            <person name="Wang B.B."/>
            <person name="Wang K."/>
            <person name="Wang M."/>
            <person name="Wang X."/>
            <person name="Warfsmann J."/>
            <person name="Weissenbach J."/>
            <person name="White D.D."/>
            <person name="White J.D."/>
            <person name="Wiley G.B."/>
            <person name="Wincker P."/>
            <person name="Xing Y."/>
            <person name="Yang L."/>
            <person name="Yao Z."/>
            <person name="Ying F."/>
            <person name="Zhai J."/>
            <person name="Zhou L."/>
            <person name="Zuber A."/>
            <person name="Denarie J."/>
            <person name="Dixon R.A."/>
            <person name="May G.D."/>
            <person name="Schwartz D.C."/>
            <person name="Rogers J."/>
            <person name="Quetier F."/>
            <person name="Town C.D."/>
            <person name="Roe B.A."/>
        </authorList>
    </citation>
    <scope>NUCLEOTIDE SEQUENCE [LARGE SCALE GENOMIC DNA]</scope>
    <source>
        <strain evidence="3">A17</strain>
        <strain evidence="4 5">cv. Jemalong A17</strain>
    </source>
</reference>
<dbReference type="InterPro" id="IPR023795">
    <property type="entry name" value="Serpin_CS"/>
</dbReference>
<reference evidence="4" key="3">
    <citation type="submission" date="2015-04" db="UniProtKB">
        <authorList>
            <consortium name="EnsemblPlants"/>
        </authorList>
    </citation>
    <scope>IDENTIFICATION</scope>
    <source>
        <strain evidence="4">cv. Jemalong A17</strain>
    </source>
</reference>
<dbReference type="InterPro" id="IPR000215">
    <property type="entry name" value="Serpin_fam"/>
</dbReference>
<dbReference type="EnsemblPlants" id="AES73236">
    <property type="protein sequence ID" value="AES73236"/>
    <property type="gene ID" value="MTR_3g101140"/>
</dbReference>
<accession>G7J5S0</accession>
<dbReference type="Proteomes" id="UP000002051">
    <property type="component" value="Chromosome 3"/>
</dbReference>
<dbReference type="InterPro" id="IPR023796">
    <property type="entry name" value="Serpin_dom"/>
</dbReference>
<dbReference type="InterPro" id="IPR036186">
    <property type="entry name" value="Serpin_sf"/>
</dbReference>
<evidence type="ECO:0000313" key="3">
    <source>
        <dbReference type="EMBL" id="AES73236.1"/>
    </source>
</evidence>
<dbReference type="PANTHER" id="PTHR11461:SF211">
    <property type="entry name" value="GH10112P-RELATED"/>
    <property type="match status" value="1"/>
</dbReference>
<dbReference type="PANTHER" id="PTHR11461">
    <property type="entry name" value="SERINE PROTEASE INHIBITOR, SERPIN"/>
    <property type="match status" value="1"/>
</dbReference>
<keyword evidence="5" id="KW-1185">Reference proteome</keyword>
<dbReference type="EMBL" id="CM001219">
    <property type="protein sequence ID" value="AES73236.1"/>
    <property type="molecule type" value="Genomic_DNA"/>
</dbReference>
<dbReference type="GO" id="GO:0005615">
    <property type="term" value="C:extracellular space"/>
    <property type="evidence" value="ECO:0007669"/>
    <property type="project" value="InterPro"/>
</dbReference>
<dbReference type="PROSITE" id="PS00284">
    <property type="entry name" value="SERPIN"/>
    <property type="match status" value="1"/>
</dbReference>
<organism evidence="3 5">
    <name type="scientific">Medicago truncatula</name>
    <name type="common">Barrel medic</name>
    <name type="synonym">Medicago tribuloides</name>
    <dbReference type="NCBI Taxonomy" id="3880"/>
    <lineage>
        <taxon>Eukaryota</taxon>
        <taxon>Viridiplantae</taxon>
        <taxon>Streptophyta</taxon>
        <taxon>Embryophyta</taxon>
        <taxon>Tracheophyta</taxon>
        <taxon>Spermatophyta</taxon>
        <taxon>Magnoliopsida</taxon>
        <taxon>eudicotyledons</taxon>
        <taxon>Gunneridae</taxon>
        <taxon>Pentapetalae</taxon>
        <taxon>rosids</taxon>
        <taxon>fabids</taxon>
        <taxon>Fabales</taxon>
        <taxon>Fabaceae</taxon>
        <taxon>Papilionoideae</taxon>
        <taxon>50 kb inversion clade</taxon>
        <taxon>NPAAA clade</taxon>
        <taxon>Hologalegina</taxon>
        <taxon>IRL clade</taxon>
        <taxon>Trifolieae</taxon>
        <taxon>Medicago</taxon>
    </lineage>
</organism>
<dbReference type="AlphaFoldDB" id="G7J5S0"/>
<reference evidence="3 5" key="2">
    <citation type="journal article" date="2014" name="BMC Genomics">
        <title>An improved genome release (version Mt4.0) for the model legume Medicago truncatula.</title>
        <authorList>
            <person name="Tang H."/>
            <person name="Krishnakumar V."/>
            <person name="Bidwell S."/>
            <person name="Rosen B."/>
            <person name="Chan A."/>
            <person name="Zhou S."/>
            <person name="Gentzbittel L."/>
            <person name="Childs K.L."/>
            <person name="Yandell M."/>
            <person name="Gundlach H."/>
            <person name="Mayer K.F."/>
            <person name="Schwartz D.C."/>
            <person name="Town C.D."/>
        </authorList>
    </citation>
    <scope>GENOME REANNOTATION</scope>
    <source>
        <strain evidence="4 5">cv. Jemalong A17</strain>
    </source>
</reference>
<dbReference type="HOGENOM" id="CLU_2100488_0_0_1"/>
<protein>
    <submittedName>
        <fullName evidence="3">Serpin-like protein</fullName>
    </submittedName>
</protein>
<dbReference type="GO" id="GO:0004867">
    <property type="term" value="F:serine-type endopeptidase inhibitor activity"/>
    <property type="evidence" value="ECO:0007669"/>
    <property type="project" value="InterPro"/>
</dbReference>
<name>G7J5S0_MEDTR</name>
<evidence type="ECO:0000259" key="2">
    <source>
        <dbReference type="Pfam" id="PF00079"/>
    </source>
</evidence>
<proteinExistence type="inferred from homology"/>
<dbReference type="STRING" id="3880.G7J5S0"/>
<dbReference type="eggNOG" id="KOG2392">
    <property type="taxonomic scope" value="Eukaryota"/>
</dbReference>
<dbReference type="Gene3D" id="3.30.497.10">
    <property type="entry name" value="Antithrombin, subunit I, domain 2"/>
    <property type="match status" value="1"/>
</dbReference>
<dbReference type="PaxDb" id="3880-AES73236"/>
<comment type="similarity">
    <text evidence="1">Belongs to the serpin family.</text>
</comment>
<gene>
    <name evidence="3" type="ordered locus">MTR_3g101140</name>
</gene>
<dbReference type="SUPFAM" id="SSF56574">
    <property type="entry name" value="Serpins"/>
    <property type="match status" value="1"/>
</dbReference>
<sequence length="116" mass="12971">MVIRSFDMKVLWGDEVAKEMNLWAEQEINNLVKHLLPPEPDDSLTILMFLNSVIEVNEKGTEAAAVTFEKMAGSSRHTSTPIPIDFVADHPFLFLIREDLSGTIHFVGQVHNPLAG</sequence>
<feature type="domain" description="Serpin" evidence="2">
    <location>
        <begin position="52"/>
        <end position="113"/>
    </location>
</feature>
<evidence type="ECO:0000256" key="1">
    <source>
        <dbReference type="ARBA" id="ARBA00009500"/>
    </source>
</evidence>
<evidence type="ECO:0000313" key="5">
    <source>
        <dbReference type="Proteomes" id="UP000002051"/>
    </source>
</evidence>
<evidence type="ECO:0000313" key="4">
    <source>
        <dbReference type="EnsemblPlants" id="AES73236"/>
    </source>
</evidence>
<dbReference type="InterPro" id="IPR042178">
    <property type="entry name" value="Serpin_sf_1"/>
</dbReference>